<sequence>MRSLVALVALGLVAPSGSMRSVPLAAFPGLRTAALAVPAQPLRSRAVMIASTDTPLDGSKRSAALAEGYEVCRKITASYAKTFYLGTRFMAPPRARAIWAVYAWCRRTDDIVDAPRGGVKYLKREIAAWSARLERIWEGEAFDVVDLPLVETVKQYPTMSIQPYKDMIEGMLMDLKQDRYETFDDLHLYCYRVAGTVGLMTLPVMGTADGVTYEEAVEPALALGIALQLTNILRDVGEDARRGRIYLPKDELKRFGVSEEQVLAGVLDENYVRLMQFQIARARDYFDKSEDGISKLDASARMPVRASLDLYRKILERIEGNGFDNFRKRAYVSKLEKFMQLPLSYMKCREAAQLSGRAPAGSQ</sequence>
<comment type="similarity">
    <text evidence="2">Belongs to the phytoene/squalene synthase family.</text>
</comment>
<keyword evidence="4" id="KW-0808">Transferase</keyword>
<proteinExistence type="inferred from homology"/>
<evidence type="ECO:0000256" key="5">
    <source>
        <dbReference type="ARBA" id="ARBA00022746"/>
    </source>
</evidence>
<evidence type="ECO:0000256" key="4">
    <source>
        <dbReference type="ARBA" id="ARBA00022679"/>
    </source>
</evidence>
<comment type="caution">
    <text evidence="7">The sequence shown here is derived from an EMBL/GenBank/DDBJ whole genome shotgun (WGS) entry which is preliminary data.</text>
</comment>
<dbReference type="InterPro" id="IPR044843">
    <property type="entry name" value="Trans_IPPS_bact-type"/>
</dbReference>
<comment type="catalytic activity">
    <reaction evidence="1">
        <text>2 (2E,6E,10E)-geranylgeranyl diphosphate = 15-cis-phytoene + 2 diphosphate</text>
        <dbReference type="Rhea" id="RHEA:34475"/>
        <dbReference type="ChEBI" id="CHEBI:27787"/>
        <dbReference type="ChEBI" id="CHEBI:33019"/>
        <dbReference type="ChEBI" id="CHEBI:58756"/>
        <dbReference type="EC" id="2.5.1.32"/>
    </reaction>
</comment>
<dbReference type="Proteomes" id="UP000751190">
    <property type="component" value="Unassembled WGS sequence"/>
</dbReference>
<dbReference type="Pfam" id="PF00494">
    <property type="entry name" value="SQS_PSY"/>
    <property type="match status" value="1"/>
</dbReference>
<dbReference type="GO" id="GO:0004311">
    <property type="term" value="F:geranylgeranyl diphosphate synthase activity"/>
    <property type="evidence" value="ECO:0007669"/>
    <property type="project" value="InterPro"/>
</dbReference>
<keyword evidence="6" id="KW-0732">Signal</keyword>
<feature type="signal peptide" evidence="6">
    <location>
        <begin position="1"/>
        <end position="19"/>
    </location>
</feature>
<dbReference type="SFLD" id="SFLDS00005">
    <property type="entry name" value="Isoprenoid_Synthase_Type_I"/>
    <property type="match status" value="1"/>
</dbReference>
<dbReference type="FunFam" id="1.10.600.10:FF:000004">
    <property type="entry name" value="Phytoene synthase chloroplastic"/>
    <property type="match status" value="1"/>
</dbReference>
<feature type="chain" id="PRO_5035200683" description="15-cis-phytoene synthase" evidence="6">
    <location>
        <begin position="20"/>
        <end position="363"/>
    </location>
</feature>
<reference evidence="7" key="1">
    <citation type="submission" date="2021-05" db="EMBL/GenBank/DDBJ databases">
        <title>The genome of the haptophyte Pavlova lutheri (Diacronema luteri, Pavlovales) - a model for lipid biosynthesis in eukaryotic algae.</title>
        <authorList>
            <person name="Hulatt C.J."/>
            <person name="Posewitz M.C."/>
        </authorList>
    </citation>
    <scope>NUCLEOTIDE SEQUENCE</scope>
    <source>
        <strain evidence="7">NIVA-4/92</strain>
    </source>
</reference>
<name>A0A8J5XGJ2_DIALT</name>
<dbReference type="CDD" id="cd00683">
    <property type="entry name" value="Trans_IPPS_HH"/>
    <property type="match status" value="1"/>
</dbReference>
<dbReference type="EC" id="2.5.1.32" evidence="3"/>
<keyword evidence="8" id="KW-1185">Reference proteome</keyword>
<evidence type="ECO:0000256" key="1">
    <source>
        <dbReference type="ARBA" id="ARBA00001805"/>
    </source>
</evidence>
<gene>
    <name evidence="7" type="ORF">KFE25_011875</name>
</gene>
<evidence type="ECO:0000313" key="8">
    <source>
        <dbReference type="Proteomes" id="UP000751190"/>
    </source>
</evidence>
<protein>
    <recommendedName>
        <fullName evidence="3">15-cis-phytoene synthase</fullName>
        <ecNumber evidence="3">2.5.1.32</ecNumber>
    </recommendedName>
</protein>
<evidence type="ECO:0000256" key="3">
    <source>
        <dbReference type="ARBA" id="ARBA00012396"/>
    </source>
</evidence>
<dbReference type="SFLD" id="SFLDG01212">
    <property type="entry name" value="Phytoene_synthase_like"/>
    <property type="match status" value="1"/>
</dbReference>
<dbReference type="PROSITE" id="PS01045">
    <property type="entry name" value="SQUALEN_PHYTOEN_SYN_2"/>
    <property type="match status" value="1"/>
</dbReference>
<dbReference type="EMBL" id="JAGTXO010000033">
    <property type="protein sequence ID" value="KAG8460384.1"/>
    <property type="molecule type" value="Genomic_DNA"/>
</dbReference>
<dbReference type="AlphaFoldDB" id="A0A8J5XGJ2"/>
<dbReference type="GO" id="GO:0051996">
    <property type="term" value="F:squalene synthase [NAD(P)H] activity"/>
    <property type="evidence" value="ECO:0007669"/>
    <property type="project" value="InterPro"/>
</dbReference>
<evidence type="ECO:0000256" key="2">
    <source>
        <dbReference type="ARBA" id="ARBA00006251"/>
    </source>
</evidence>
<dbReference type="InterPro" id="IPR008949">
    <property type="entry name" value="Isoprenoid_synthase_dom_sf"/>
</dbReference>
<dbReference type="OMA" id="KLYCYRV"/>
<dbReference type="Gene3D" id="1.10.600.10">
    <property type="entry name" value="Farnesyl Diphosphate Synthase"/>
    <property type="match status" value="1"/>
</dbReference>
<dbReference type="InterPro" id="IPR019845">
    <property type="entry name" value="Squalene/phytoene_synthase_CS"/>
</dbReference>
<accession>A0A8J5XGJ2</accession>
<dbReference type="PANTHER" id="PTHR31480">
    <property type="entry name" value="BIFUNCTIONAL LYCOPENE CYCLASE/PHYTOENE SYNTHASE"/>
    <property type="match status" value="1"/>
</dbReference>
<evidence type="ECO:0000256" key="6">
    <source>
        <dbReference type="SAM" id="SignalP"/>
    </source>
</evidence>
<organism evidence="7 8">
    <name type="scientific">Diacronema lutheri</name>
    <name type="common">Unicellular marine alga</name>
    <name type="synonym">Monochrysis lutheri</name>
    <dbReference type="NCBI Taxonomy" id="2081491"/>
    <lineage>
        <taxon>Eukaryota</taxon>
        <taxon>Haptista</taxon>
        <taxon>Haptophyta</taxon>
        <taxon>Pavlovophyceae</taxon>
        <taxon>Pavlovales</taxon>
        <taxon>Pavlovaceae</taxon>
        <taxon>Diacronema</taxon>
    </lineage>
</organism>
<dbReference type="InterPro" id="IPR033904">
    <property type="entry name" value="Trans_IPPS_HH"/>
</dbReference>
<keyword evidence="5" id="KW-0125">Carotenoid biosynthesis</keyword>
<dbReference type="SFLD" id="SFLDG01018">
    <property type="entry name" value="Squalene/Phytoene_Synthase_Lik"/>
    <property type="match status" value="1"/>
</dbReference>
<evidence type="ECO:0000313" key="7">
    <source>
        <dbReference type="EMBL" id="KAG8460384.1"/>
    </source>
</evidence>
<dbReference type="InterPro" id="IPR002060">
    <property type="entry name" value="Squ/phyt_synthse"/>
</dbReference>
<dbReference type="GO" id="GO:0016117">
    <property type="term" value="P:carotenoid biosynthetic process"/>
    <property type="evidence" value="ECO:0007669"/>
    <property type="project" value="UniProtKB-KW"/>
</dbReference>
<dbReference type="SUPFAM" id="SSF48576">
    <property type="entry name" value="Terpenoid synthases"/>
    <property type="match status" value="1"/>
</dbReference>
<dbReference type="OrthoDB" id="6600518at2759"/>